<keyword evidence="1" id="KW-1133">Transmembrane helix</keyword>
<organism evidence="2">
    <name type="scientific">Oryza brachyantha</name>
    <name type="common">malo sina</name>
    <dbReference type="NCBI Taxonomy" id="4533"/>
    <lineage>
        <taxon>Eukaryota</taxon>
        <taxon>Viridiplantae</taxon>
        <taxon>Streptophyta</taxon>
        <taxon>Embryophyta</taxon>
        <taxon>Tracheophyta</taxon>
        <taxon>Spermatophyta</taxon>
        <taxon>Magnoliopsida</taxon>
        <taxon>Liliopsida</taxon>
        <taxon>Poales</taxon>
        <taxon>Poaceae</taxon>
        <taxon>BOP clade</taxon>
        <taxon>Oryzoideae</taxon>
        <taxon>Oryzeae</taxon>
        <taxon>Oryzinae</taxon>
        <taxon>Oryza</taxon>
    </lineage>
</organism>
<sequence length="94" mass="10734">MKATPVVGGQFFSWTVFLKLYSLTASILSLNFEGFHLFLFPLLKKYFFSLGSCKYSLYGEIGVLLHRWFIRSHFCCLAMVIVIAVGLFLGLRRG</sequence>
<reference evidence="2" key="2">
    <citation type="submission" date="2013-04" db="UniProtKB">
        <authorList>
            <consortium name="EnsemblPlants"/>
        </authorList>
    </citation>
    <scope>IDENTIFICATION</scope>
</reference>
<protein>
    <submittedName>
        <fullName evidence="2">Uncharacterized protein</fullName>
    </submittedName>
</protein>
<evidence type="ECO:0000256" key="1">
    <source>
        <dbReference type="SAM" id="Phobius"/>
    </source>
</evidence>
<evidence type="ECO:0000313" key="3">
    <source>
        <dbReference type="Proteomes" id="UP000006038"/>
    </source>
</evidence>
<accession>J3L6W2</accession>
<keyword evidence="1" id="KW-0472">Membrane</keyword>
<reference evidence="2" key="1">
    <citation type="journal article" date="2013" name="Nat. Commun.">
        <title>Whole-genome sequencing of Oryza brachyantha reveals mechanisms underlying Oryza genome evolution.</title>
        <authorList>
            <person name="Chen J."/>
            <person name="Huang Q."/>
            <person name="Gao D."/>
            <person name="Wang J."/>
            <person name="Lang Y."/>
            <person name="Liu T."/>
            <person name="Li B."/>
            <person name="Bai Z."/>
            <person name="Luis Goicoechea J."/>
            <person name="Liang C."/>
            <person name="Chen C."/>
            <person name="Zhang W."/>
            <person name="Sun S."/>
            <person name="Liao Y."/>
            <person name="Zhang X."/>
            <person name="Yang L."/>
            <person name="Song C."/>
            <person name="Wang M."/>
            <person name="Shi J."/>
            <person name="Liu G."/>
            <person name="Liu J."/>
            <person name="Zhou H."/>
            <person name="Zhou W."/>
            <person name="Yu Q."/>
            <person name="An N."/>
            <person name="Chen Y."/>
            <person name="Cai Q."/>
            <person name="Wang B."/>
            <person name="Liu B."/>
            <person name="Min J."/>
            <person name="Huang Y."/>
            <person name="Wu H."/>
            <person name="Li Z."/>
            <person name="Zhang Y."/>
            <person name="Yin Y."/>
            <person name="Song W."/>
            <person name="Jiang J."/>
            <person name="Jackson S.A."/>
            <person name="Wing R.A."/>
            <person name="Wang J."/>
            <person name="Chen M."/>
        </authorList>
    </citation>
    <scope>NUCLEOTIDE SEQUENCE [LARGE SCALE GENOMIC DNA]</scope>
    <source>
        <strain evidence="2">cv. IRGC 101232</strain>
    </source>
</reference>
<dbReference type="EnsemblPlants" id="OB01G49680.1">
    <property type="protein sequence ID" value="OB01G49680.1"/>
    <property type="gene ID" value="OB01G49680"/>
</dbReference>
<keyword evidence="1" id="KW-0812">Transmembrane</keyword>
<dbReference type="AlphaFoldDB" id="J3L6W2"/>
<dbReference type="Gramene" id="OB01G49680.1">
    <property type="protein sequence ID" value="OB01G49680.1"/>
    <property type="gene ID" value="OB01G49680"/>
</dbReference>
<feature type="transmembrane region" description="Helical" evidence="1">
    <location>
        <begin position="20"/>
        <end position="40"/>
    </location>
</feature>
<name>J3L6W2_ORYBR</name>
<dbReference type="HOGENOM" id="CLU_2392410_0_0_1"/>
<evidence type="ECO:0000313" key="2">
    <source>
        <dbReference type="EnsemblPlants" id="OB01G49680.1"/>
    </source>
</evidence>
<feature type="transmembrane region" description="Helical" evidence="1">
    <location>
        <begin position="74"/>
        <end position="91"/>
    </location>
</feature>
<proteinExistence type="predicted"/>
<keyword evidence="3" id="KW-1185">Reference proteome</keyword>
<dbReference type="Proteomes" id="UP000006038">
    <property type="component" value="Chromosome 1"/>
</dbReference>